<evidence type="ECO:0000256" key="1">
    <source>
        <dbReference type="ARBA" id="ARBA00022723"/>
    </source>
</evidence>
<feature type="binding site" evidence="4">
    <location>
        <position position="217"/>
    </location>
    <ligand>
        <name>Zn(2+)</name>
        <dbReference type="ChEBI" id="CHEBI:29105"/>
    </ligand>
</feature>
<keyword evidence="2 4" id="KW-0378">Hydrolase</keyword>
<evidence type="ECO:0000313" key="6">
    <source>
        <dbReference type="EMBL" id="HJA79501.1"/>
    </source>
</evidence>
<organism evidence="6 7">
    <name type="scientific">Candidatus Desulfovibrio intestinavium</name>
    <dbReference type="NCBI Taxonomy" id="2838534"/>
    <lineage>
        <taxon>Bacteria</taxon>
        <taxon>Pseudomonadati</taxon>
        <taxon>Thermodesulfobacteriota</taxon>
        <taxon>Desulfovibrionia</taxon>
        <taxon>Desulfovibrionales</taxon>
        <taxon>Desulfovibrionaceae</taxon>
        <taxon>Desulfovibrio</taxon>
    </lineage>
</organism>
<proteinExistence type="inferred from homology"/>
<dbReference type="AlphaFoldDB" id="A0A9D2KSI4"/>
<keyword evidence="1 4" id="KW-0479">Metal-binding</keyword>
<dbReference type="FunFam" id="3.20.20.140:FF:000014">
    <property type="entry name" value="5-methylthioadenosine/S-adenosylhomocysteine deaminase"/>
    <property type="match status" value="1"/>
</dbReference>
<comment type="similarity">
    <text evidence="4">Belongs to the metallo-dependent hydrolases superfamily. MTA/SAH deaminase family.</text>
</comment>
<dbReference type="Gene3D" id="3.20.20.140">
    <property type="entry name" value="Metal-dependent hydrolases"/>
    <property type="match status" value="1"/>
</dbReference>
<dbReference type="Proteomes" id="UP000823821">
    <property type="component" value="Unassembled WGS sequence"/>
</dbReference>
<evidence type="ECO:0000256" key="3">
    <source>
        <dbReference type="ARBA" id="ARBA00022833"/>
    </source>
</evidence>
<feature type="binding site" evidence="4">
    <location>
        <position position="98"/>
    </location>
    <ligand>
        <name>substrate</name>
    </ligand>
</feature>
<dbReference type="PANTHER" id="PTHR43794">
    <property type="entry name" value="AMINOHYDROLASE SSNA-RELATED"/>
    <property type="match status" value="1"/>
</dbReference>
<dbReference type="Pfam" id="PF01979">
    <property type="entry name" value="Amidohydro_1"/>
    <property type="match status" value="1"/>
</dbReference>
<comment type="function">
    <text evidence="4">Catalyzes the deamination of 5-methylthioadenosine and S-adenosyl-L-homocysteine into 5-methylthioinosine and S-inosyl-L-homocysteine, respectively. Is also able to deaminate adenosine.</text>
</comment>
<name>A0A9D2KSI4_9BACT</name>
<dbReference type="PANTHER" id="PTHR43794:SF11">
    <property type="entry name" value="AMIDOHYDROLASE-RELATED DOMAIN-CONTAINING PROTEIN"/>
    <property type="match status" value="1"/>
</dbReference>
<feature type="binding site" evidence="4">
    <location>
        <position position="305"/>
    </location>
    <ligand>
        <name>Zn(2+)</name>
        <dbReference type="ChEBI" id="CHEBI:29105"/>
    </ligand>
</feature>
<dbReference type="HAMAP" id="MF_01281">
    <property type="entry name" value="MTA_SAH_deamin"/>
    <property type="match status" value="1"/>
</dbReference>
<dbReference type="EC" id="3.5.4.31" evidence="4"/>
<reference evidence="6" key="1">
    <citation type="journal article" date="2021" name="PeerJ">
        <title>Extensive microbial diversity within the chicken gut microbiome revealed by metagenomics and culture.</title>
        <authorList>
            <person name="Gilroy R."/>
            <person name="Ravi A."/>
            <person name="Getino M."/>
            <person name="Pursley I."/>
            <person name="Horton D.L."/>
            <person name="Alikhan N.F."/>
            <person name="Baker D."/>
            <person name="Gharbi K."/>
            <person name="Hall N."/>
            <person name="Watson M."/>
            <person name="Adriaenssens E.M."/>
            <person name="Foster-Nyarko E."/>
            <person name="Jarju S."/>
            <person name="Secka A."/>
            <person name="Antonio M."/>
            <person name="Oren A."/>
            <person name="Chaudhuri R.R."/>
            <person name="La Ragione R."/>
            <person name="Hildebrand F."/>
            <person name="Pallen M.J."/>
        </authorList>
    </citation>
    <scope>NUCLEOTIDE SEQUENCE</scope>
    <source>
        <strain evidence="6">5032</strain>
    </source>
</reference>
<feature type="binding site" evidence="4">
    <location>
        <position position="305"/>
    </location>
    <ligand>
        <name>substrate</name>
    </ligand>
</feature>
<accession>A0A9D2KSI4</accession>
<dbReference type="GO" id="GO:0046872">
    <property type="term" value="F:metal ion binding"/>
    <property type="evidence" value="ECO:0007669"/>
    <property type="project" value="UniProtKB-KW"/>
</dbReference>
<dbReference type="GO" id="GO:0090614">
    <property type="term" value="F:5'-methylthioadenosine deaminase activity"/>
    <property type="evidence" value="ECO:0007669"/>
    <property type="project" value="UniProtKB-UniRule"/>
</dbReference>
<keyword evidence="3 4" id="KW-0862">Zinc</keyword>
<feature type="binding site" evidence="4">
    <location>
        <position position="190"/>
    </location>
    <ligand>
        <name>substrate</name>
    </ligand>
</feature>
<feature type="binding site" evidence="4">
    <location>
        <position position="71"/>
    </location>
    <ligand>
        <name>Zn(2+)</name>
        <dbReference type="ChEBI" id="CHEBI:29105"/>
    </ligand>
</feature>
<evidence type="ECO:0000313" key="7">
    <source>
        <dbReference type="Proteomes" id="UP000823821"/>
    </source>
</evidence>
<dbReference type="InterPro" id="IPR050287">
    <property type="entry name" value="MTA/SAH_deaminase"/>
</dbReference>
<dbReference type="Gene3D" id="2.30.40.10">
    <property type="entry name" value="Urease, subunit C, domain 1"/>
    <property type="match status" value="1"/>
</dbReference>
<dbReference type="EC" id="3.5.4.28" evidence="4"/>
<evidence type="ECO:0000256" key="4">
    <source>
        <dbReference type="HAMAP-Rule" id="MF_01281"/>
    </source>
</evidence>
<evidence type="ECO:0000259" key="5">
    <source>
        <dbReference type="Pfam" id="PF01979"/>
    </source>
</evidence>
<dbReference type="SUPFAM" id="SSF51556">
    <property type="entry name" value="Metallo-dependent hydrolases"/>
    <property type="match status" value="1"/>
</dbReference>
<dbReference type="EMBL" id="DWZD01000045">
    <property type="protein sequence ID" value="HJA79501.1"/>
    <property type="molecule type" value="Genomic_DNA"/>
</dbReference>
<comment type="caution">
    <text evidence="4">Lacks conserved residue(s) required for the propagation of feature annotation.</text>
</comment>
<gene>
    <name evidence="4" type="primary">mtaD</name>
    <name evidence="6" type="ORF">H9784_08070</name>
</gene>
<dbReference type="CDD" id="cd01298">
    <property type="entry name" value="ATZ_TRZ_like"/>
    <property type="match status" value="1"/>
</dbReference>
<sequence length="442" mass="48008">MNHCDTLLHAGLLITQDEQRRILENTSLAIRDGLIVAIGESAAMRARWQAAATLDCSRMLVLPGLVNAHTHVAMTILRGLADDMPLIDWLTRRIFPVEAGLTPEEVRLGSLLGFAEMLRTGTTACLDMYIHEAQVLEAAHTAGIRCLAGEGVFQFPSACCPDYRAALELTRRLADRWQGHERVRLAVMPHSVYTTTPDMLRACRDLADALNLPLHIHLAESPDETARCLALHGRRPVAHAAACGLFDLPCTAAHVVDVNDEEMALLARAHVAAVHNPSSNMKLASGVMPLRRLRDAGLCVALGSDGAASNNQLNMFAEMRQAALLHKAVSGDPTALRAQEALDMATRHGASALHDPRLGRLAVGHPADLAALDLDAPNLQPLYQPVSHVVYAATGHEVRLTMIQGEIVYRDGRFPRFDYPALLEAFRAVRAAVLQRSSAQDA</sequence>
<reference evidence="6" key="2">
    <citation type="submission" date="2021-04" db="EMBL/GenBank/DDBJ databases">
        <authorList>
            <person name="Gilroy R."/>
        </authorList>
    </citation>
    <scope>NUCLEOTIDE SEQUENCE</scope>
    <source>
        <strain evidence="6">5032</strain>
    </source>
</reference>
<dbReference type="InterPro" id="IPR023512">
    <property type="entry name" value="Deaminase_MtaD/DadD"/>
</dbReference>
<feature type="domain" description="Amidohydrolase-related" evidence="5">
    <location>
        <begin position="60"/>
        <end position="408"/>
    </location>
</feature>
<dbReference type="InterPro" id="IPR032466">
    <property type="entry name" value="Metal_Hydrolase"/>
</dbReference>
<dbReference type="SUPFAM" id="SSF51338">
    <property type="entry name" value="Composite domain of metallo-dependent hydrolases"/>
    <property type="match status" value="1"/>
</dbReference>
<comment type="caution">
    <text evidence="6">The sequence shown here is derived from an EMBL/GenBank/DDBJ whole genome shotgun (WGS) entry which is preliminary data.</text>
</comment>
<dbReference type="GO" id="GO:0050270">
    <property type="term" value="F:S-adenosylhomocysteine deaminase activity"/>
    <property type="evidence" value="ECO:0007669"/>
    <property type="project" value="UniProtKB-UniRule"/>
</dbReference>
<feature type="binding site" evidence="4">
    <location>
        <position position="69"/>
    </location>
    <ligand>
        <name>Zn(2+)</name>
        <dbReference type="ChEBI" id="CHEBI:29105"/>
    </ligand>
</feature>
<dbReference type="InterPro" id="IPR006680">
    <property type="entry name" value="Amidohydro-rel"/>
</dbReference>
<protein>
    <recommendedName>
        <fullName evidence="4">5-methylthioadenosine/S-adenosylhomocysteine deaminase</fullName>
        <shortName evidence="4">MTA/SAH deaminase</shortName>
        <ecNumber evidence="4">3.5.4.28</ecNumber>
        <ecNumber evidence="4">3.5.4.31</ecNumber>
    </recommendedName>
</protein>
<comment type="catalytic activity">
    <reaction evidence="4">
        <text>S-methyl-5'-thioadenosine + H2O + H(+) = S-methyl-5'-thioinosine + NH4(+)</text>
        <dbReference type="Rhea" id="RHEA:25025"/>
        <dbReference type="ChEBI" id="CHEBI:15377"/>
        <dbReference type="ChEBI" id="CHEBI:15378"/>
        <dbReference type="ChEBI" id="CHEBI:17509"/>
        <dbReference type="ChEBI" id="CHEBI:28938"/>
        <dbReference type="ChEBI" id="CHEBI:48595"/>
        <dbReference type="EC" id="3.5.4.31"/>
    </reaction>
</comment>
<comment type="catalytic activity">
    <reaction evidence="4">
        <text>S-adenosyl-L-homocysteine + H2O + H(+) = S-inosyl-L-homocysteine + NH4(+)</text>
        <dbReference type="Rhea" id="RHEA:20716"/>
        <dbReference type="ChEBI" id="CHEBI:15377"/>
        <dbReference type="ChEBI" id="CHEBI:15378"/>
        <dbReference type="ChEBI" id="CHEBI:28938"/>
        <dbReference type="ChEBI" id="CHEBI:57856"/>
        <dbReference type="ChEBI" id="CHEBI:57985"/>
        <dbReference type="EC" id="3.5.4.28"/>
    </reaction>
</comment>
<feature type="binding site" evidence="4">
    <location>
        <position position="220"/>
    </location>
    <ligand>
        <name>substrate</name>
    </ligand>
</feature>
<dbReference type="InterPro" id="IPR011059">
    <property type="entry name" value="Metal-dep_hydrolase_composite"/>
</dbReference>
<comment type="cofactor">
    <cofactor evidence="4">
        <name>Zn(2+)</name>
        <dbReference type="ChEBI" id="CHEBI:29105"/>
    </cofactor>
    <text evidence="4">Binds 1 zinc ion per subunit.</text>
</comment>
<evidence type="ECO:0000256" key="2">
    <source>
        <dbReference type="ARBA" id="ARBA00022801"/>
    </source>
</evidence>